<accession>A0ABQ9J0J9</accession>
<dbReference type="Proteomes" id="UP001162164">
    <property type="component" value="Unassembled WGS sequence"/>
</dbReference>
<keyword evidence="2" id="KW-1185">Reference proteome</keyword>
<proteinExistence type="predicted"/>
<evidence type="ECO:0000313" key="1">
    <source>
        <dbReference type="EMBL" id="KAJ8969512.1"/>
    </source>
</evidence>
<sequence>SLFRLIRGLRTIPSKVSATGEHISHDLTSLHGDKDEQGVVHDQPDSRVAVSACNGLSQAHHPLKKIGSGHKHLVYIEVSGNFLRIRRKTKRKEESNQTVEHGSLKYDSKRSVSSEHFVETLVVADSSMVEFHQDGDIEMYILTLFEYVELLEISRSLPLPGPQHRQQHQHSGSKIILLDDQIAEPDFNVTTNADTTLKTFASGNYR</sequence>
<gene>
    <name evidence="1" type="ORF">NQ317_018002</name>
</gene>
<dbReference type="Gene3D" id="3.40.390.10">
    <property type="entry name" value="Collagenase (Catalytic Domain)"/>
    <property type="match status" value="1"/>
</dbReference>
<organism evidence="1 2">
    <name type="scientific">Molorchus minor</name>
    <dbReference type="NCBI Taxonomy" id="1323400"/>
    <lineage>
        <taxon>Eukaryota</taxon>
        <taxon>Metazoa</taxon>
        <taxon>Ecdysozoa</taxon>
        <taxon>Arthropoda</taxon>
        <taxon>Hexapoda</taxon>
        <taxon>Insecta</taxon>
        <taxon>Pterygota</taxon>
        <taxon>Neoptera</taxon>
        <taxon>Endopterygota</taxon>
        <taxon>Coleoptera</taxon>
        <taxon>Polyphaga</taxon>
        <taxon>Cucujiformia</taxon>
        <taxon>Chrysomeloidea</taxon>
        <taxon>Cerambycidae</taxon>
        <taxon>Lamiinae</taxon>
        <taxon>Monochamini</taxon>
        <taxon>Molorchus</taxon>
    </lineage>
</organism>
<name>A0ABQ9J0J9_9CUCU</name>
<feature type="non-terminal residue" evidence="1">
    <location>
        <position position="1"/>
    </location>
</feature>
<reference evidence="1" key="1">
    <citation type="journal article" date="2023" name="Insect Mol. Biol.">
        <title>Genome sequencing provides insights into the evolution of gene families encoding plant cell wall-degrading enzymes in longhorned beetles.</title>
        <authorList>
            <person name="Shin N.R."/>
            <person name="Okamura Y."/>
            <person name="Kirsch R."/>
            <person name="Pauchet Y."/>
        </authorList>
    </citation>
    <scope>NUCLEOTIDE SEQUENCE</scope>
    <source>
        <strain evidence="1">MMC_N1</strain>
    </source>
</reference>
<dbReference type="InterPro" id="IPR024079">
    <property type="entry name" value="MetalloPept_cat_dom_sf"/>
</dbReference>
<dbReference type="EMBL" id="JAPWTJ010001788">
    <property type="protein sequence ID" value="KAJ8969512.1"/>
    <property type="molecule type" value="Genomic_DNA"/>
</dbReference>
<comment type="caution">
    <text evidence="1">The sequence shown here is derived from an EMBL/GenBank/DDBJ whole genome shotgun (WGS) entry which is preliminary data.</text>
</comment>
<protein>
    <submittedName>
        <fullName evidence="1">Uncharacterized protein</fullName>
    </submittedName>
</protein>
<evidence type="ECO:0000313" key="2">
    <source>
        <dbReference type="Proteomes" id="UP001162164"/>
    </source>
</evidence>